<name>A0A813IIC7_POLGL</name>
<dbReference type="GO" id="GO:0005886">
    <property type="term" value="C:plasma membrane"/>
    <property type="evidence" value="ECO:0007669"/>
    <property type="project" value="UniProtKB-SubCell"/>
</dbReference>
<evidence type="ECO:0000256" key="2">
    <source>
        <dbReference type="ARBA" id="ARBA00022448"/>
    </source>
</evidence>
<evidence type="ECO:0000256" key="3">
    <source>
        <dbReference type="ARBA" id="ARBA00022475"/>
    </source>
</evidence>
<gene>
    <name evidence="8" type="ORF">PGLA1383_LOCUS30938</name>
    <name evidence="10" type="ORF">PGLA2088_LOCUS23774</name>
    <name evidence="9" type="ORF">PGLA2088_LOCUS8895</name>
</gene>
<comment type="caution">
    <text evidence="9">The sequence shown here is derived from an EMBL/GenBank/DDBJ whole genome shotgun (WGS) entry which is preliminary data.</text>
</comment>
<dbReference type="EMBL" id="CAJNNW010026263">
    <property type="protein sequence ID" value="CAE8684047.1"/>
    <property type="molecule type" value="Genomic_DNA"/>
</dbReference>
<evidence type="ECO:0000256" key="1">
    <source>
        <dbReference type="ARBA" id="ARBA00004651"/>
    </source>
</evidence>
<feature type="transmembrane region" description="Helical" evidence="7">
    <location>
        <begin position="85"/>
        <end position="112"/>
    </location>
</feature>
<protein>
    <submittedName>
        <fullName evidence="9">Uncharacterized protein</fullName>
    </submittedName>
</protein>
<dbReference type="GO" id="GO:0022857">
    <property type="term" value="F:transmembrane transporter activity"/>
    <property type="evidence" value="ECO:0007669"/>
    <property type="project" value="InterPro"/>
</dbReference>
<proteinExistence type="predicted"/>
<evidence type="ECO:0000256" key="5">
    <source>
        <dbReference type="ARBA" id="ARBA00022989"/>
    </source>
</evidence>
<evidence type="ECO:0000313" key="10">
    <source>
        <dbReference type="EMBL" id="CAE8684047.1"/>
    </source>
</evidence>
<reference evidence="9" key="1">
    <citation type="submission" date="2021-02" db="EMBL/GenBank/DDBJ databases">
        <authorList>
            <person name="Dougan E. K."/>
            <person name="Rhodes N."/>
            <person name="Thang M."/>
            <person name="Chan C."/>
        </authorList>
    </citation>
    <scope>NUCLEOTIDE SEQUENCE</scope>
</reference>
<keyword evidence="12" id="KW-1185">Reference proteome</keyword>
<dbReference type="Proteomes" id="UP000626109">
    <property type="component" value="Unassembled WGS sequence"/>
</dbReference>
<keyword evidence="2" id="KW-0813">Transport</keyword>
<keyword evidence="4 7" id="KW-0812">Transmembrane</keyword>
<evidence type="ECO:0000256" key="4">
    <source>
        <dbReference type="ARBA" id="ARBA00022692"/>
    </source>
</evidence>
<evidence type="ECO:0000313" key="12">
    <source>
        <dbReference type="Proteomes" id="UP000654075"/>
    </source>
</evidence>
<evidence type="ECO:0000256" key="6">
    <source>
        <dbReference type="ARBA" id="ARBA00023136"/>
    </source>
</evidence>
<keyword evidence="3" id="KW-1003">Cell membrane</keyword>
<sequence>MPSQMCLWASFHIAKACPLTFRITLAPLFGKVIWGWFRDLVDSLAMVTFVAGICTSMGLDTKQIVGGNFPLLTAFSWMLRHRLSMAACCCCCCCCFVVVVAAVVVVAVVVVVL</sequence>
<accession>A0A813IIC7</accession>
<keyword evidence="6 7" id="KW-0472">Membrane</keyword>
<dbReference type="InterPro" id="IPR000060">
    <property type="entry name" value="BCCT_transptr"/>
</dbReference>
<organism evidence="9 11">
    <name type="scientific">Polarella glacialis</name>
    <name type="common">Dinoflagellate</name>
    <dbReference type="NCBI Taxonomy" id="89957"/>
    <lineage>
        <taxon>Eukaryota</taxon>
        <taxon>Sar</taxon>
        <taxon>Alveolata</taxon>
        <taxon>Dinophyceae</taxon>
        <taxon>Suessiales</taxon>
        <taxon>Suessiaceae</taxon>
        <taxon>Polarella</taxon>
    </lineage>
</organism>
<dbReference type="Pfam" id="PF02028">
    <property type="entry name" value="BCCT"/>
    <property type="match status" value="1"/>
</dbReference>
<evidence type="ECO:0000313" key="9">
    <source>
        <dbReference type="EMBL" id="CAE8651166.1"/>
    </source>
</evidence>
<dbReference type="AlphaFoldDB" id="A0A813IIC7"/>
<dbReference type="EMBL" id="CAJNNW010009698">
    <property type="protein sequence ID" value="CAE8651166.1"/>
    <property type="molecule type" value="Genomic_DNA"/>
</dbReference>
<dbReference type="Proteomes" id="UP000654075">
    <property type="component" value="Unassembled WGS sequence"/>
</dbReference>
<keyword evidence="5 7" id="KW-1133">Transmembrane helix</keyword>
<dbReference type="EMBL" id="CAJNNV010025211">
    <property type="protein sequence ID" value="CAE8613157.1"/>
    <property type="molecule type" value="Genomic_DNA"/>
</dbReference>
<evidence type="ECO:0000313" key="11">
    <source>
        <dbReference type="Proteomes" id="UP000626109"/>
    </source>
</evidence>
<evidence type="ECO:0000313" key="8">
    <source>
        <dbReference type="EMBL" id="CAE8613157.1"/>
    </source>
</evidence>
<comment type="subcellular location">
    <subcellularLocation>
        <location evidence="1">Cell membrane</location>
        <topology evidence="1">Multi-pass membrane protein</topology>
    </subcellularLocation>
</comment>
<evidence type="ECO:0000256" key="7">
    <source>
        <dbReference type="SAM" id="Phobius"/>
    </source>
</evidence>